<accession>A0A9Q3BL44</accession>
<reference evidence="1" key="1">
    <citation type="submission" date="2021-03" db="EMBL/GenBank/DDBJ databases">
        <title>Draft genome sequence of rust myrtle Austropuccinia psidii MF-1, a brazilian biotype.</title>
        <authorList>
            <person name="Quecine M.C."/>
            <person name="Pachon D.M.R."/>
            <person name="Bonatelli M.L."/>
            <person name="Correr F.H."/>
            <person name="Franceschini L.M."/>
            <person name="Leite T.F."/>
            <person name="Margarido G.R.A."/>
            <person name="Almeida C.A."/>
            <person name="Ferrarezi J.A."/>
            <person name="Labate C.A."/>
        </authorList>
    </citation>
    <scope>NUCLEOTIDE SEQUENCE</scope>
    <source>
        <strain evidence="1">MF-1</strain>
    </source>
</reference>
<comment type="caution">
    <text evidence="1">The sequence shown here is derived from an EMBL/GenBank/DDBJ whole genome shotgun (WGS) entry which is preliminary data.</text>
</comment>
<keyword evidence="2" id="KW-1185">Reference proteome</keyword>
<gene>
    <name evidence="1" type="ORF">O181_007017</name>
</gene>
<proteinExistence type="predicted"/>
<protein>
    <submittedName>
        <fullName evidence="1">Uncharacterized protein</fullName>
    </submittedName>
</protein>
<dbReference type="AlphaFoldDB" id="A0A9Q3BL44"/>
<name>A0A9Q3BL44_9BASI</name>
<dbReference type="Proteomes" id="UP000765509">
    <property type="component" value="Unassembled WGS sequence"/>
</dbReference>
<organism evidence="1 2">
    <name type="scientific">Austropuccinia psidii MF-1</name>
    <dbReference type="NCBI Taxonomy" id="1389203"/>
    <lineage>
        <taxon>Eukaryota</taxon>
        <taxon>Fungi</taxon>
        <taxon>Dikarya</taxon>
        <taxon>Basidiomycota</taxon>
        <taxon>Pucciniomycotina</taxon>
        <taxon>Pucciniomycetes</taxon>
        <taxon>Pucciniales</taxon>
        <taxon>Sphaerophragmiaceae</taxon>
        <taxon>Austropuccinia</taxon>
    </lineage>
</organism>
<dbReference type="EMBL" id="AVOT02001548">
    <property type="protein sequence ID" value="MBW0467302.1"/>
    <property type="molecule type" value="Genomic_DNA"/>
</dbReference>
<evidence type="ECO:0000313" key="2">
    <source>
        <dbReference type="Proteomes" id="UP000765509"/>
    </source>
</evidence>
<sequence length="138" mass="15619">MRMQWQSQNRPSVIVEQTLKPPNSMKSLLRLKHTKRNFRQRIFPTGNFPHRQRTTAGHEFSRTPVLIFPPFVVPSALEDEISSDASFGPPSYMFHASAVFGKTGGAGKTRGNGSYRTKLFGRPTAFLSNSKRCQESFE</sequence>
<evidence type="ECO:0000313" key="1">
    <source>
        <dbReference type="EMBL" id="MBW0467302.1"/>
    </source>
</evidence>